<evidence type="ECO:0000313" key="2">
    <source>
        <dbReference type="EMBL" id="KIN03452.1"/>
    </source>
</evidence>
<dbReference type="Proteomes" id="UP000054321">
    <property type="component" value="Unassembled WGS sequence"/>
</dbReference>
<dbReference type="OrthoDB" id="5241264at2759"/>
<gene>
    <name evidence="2" type="ORF">OIDMADRAFT_117812</name>
</gene>
<dbReference type="STRING" id="913774.A0A0C3HM77"/>
<dbReference type="PANTHER" id="PTHR38166">
    <property type="entry name" value="C2H2-TYPE DOMAIN-CONTAINING PROTEIN-RELATED"/>
    <property type="match status" value="1"/>
</dbReference>
<dbReference type="HOGENOM" id="CLU_750279_0_0_1"/>
<dbReference type="EMBL" id="KN832873">
    <property type="protein sequence ID" value="KIN03452.1"/>
    <property type="molecule type" value="Genomic_DNA"/>
</dbReference>
<accession>A0A0C3HM77</accession>
<proteinExistence type="predicted"/>
<dbReference type="InParanoid" id="A0A0C3HM77"/>
<dbReference type="AlphaFoldDB" id="A0A0C3HM77"/>
<keyword evidence="3" id="KW-1185">Reference proteome</keyword>
<dbReference type="PANTHER" id="PTHR38166:SF1">
    <property type="entry name" value="C2H2-TYPE DOMAIN-CONTAINING PROTEIN"/>
    <property type="match status" value="1"/>
</dbReference>
<sequence>MTCAAARTKRKRPRCPKSFVANTDAKTTSASECDKFDIFSVNEGNFDSESDCDRGELPREDVDANAIGLDHKFHSLRPDLVSWAYDKITKWMPSVRYIERPEYRKPLRKLARTGVSKRQSISPQKEDLGNPERPVLQPIAGYFHLSCPFYIYNPVRHQSCVLKHELKSIEDVIDHLIKHHQEPAFCPRCGRTFCKFLEQDNHIRERSCGYRPPTNIEGVNDSLEAKLVKEHNRRWRVKERWLQVYATLFPMATRPHGSAAYLKDGVGLEMSLVRDYWAKRGRECVEEYLSSHGLLHRHRGPDKEEKVPGACLQLVLGDLLQRWSRTTWLSQGTDSKAELETPINEGFYALIRRGCALRGSNWLLREDMY</sequence>
<evidence type="ECO:0000313" key="3">
    <source>
        <dbReference type="Proteomes" id="UP000054321"/>
    </source>
</evidence>
<reference evidence="3" key="2">
    <citation type="submission" date="2015-01" db="EMBL/GenBank/DDBJ databases">
        <title>Evolutionary Origins and Diversification of the Mycorrhizal Mutualists.</title>
        <authorList>
            <consortium name="DOE Joint Genome Institute"/>
            <consortium name="Mycorrhizal Genomics Consortium"/>
            <person name="Kohler A."/>
            <person name="Kuo A."/>
            <person name="Nagy L.G."/>
            <person name="Floudas D."/>
            <person name="Copeland A."/>
            <person name="Barry K.W."/>
            <person name="Cichocki N."/>
            <person name="Veneault-Fourrey C."/>
            <person name="LaButti K."/>
            <person name="Lindquist E.A."/>
            <person name="Lipzen A."/>
            <person name="Lundell T."/>
            <person name="Morin E."/>
            <person name="Murat C."/>
            <person name="Riley R."/>
            <person name="Ohm R."/>
            <person name="Sun H."/>
            <person name="Tunlid A."/>
            <person name="Henrissat B."/>
            <person name="Grigoriev I.V."/>
            <person name="Hibbett D.S."/>
            <person name="Martin F."/>
        </authorList>
    </citation>
    <scope>NUCLEOTIDE SEQUENCE [LARGE SCALE GENOMIC DNA]</scope>
    <source>
        <strain evidence="3">Zn</strain>
    </source>
</reference>
<evidence type="ECO:0000256" key="1">
    <source>
        <dbReference type="SAM" id="MobiDB-lite"/>
    </source>
</evidence>
<reference evidence="2 3" key="1">
    <citation type="submission" date="2014-04" db="EMBL/GenBank/DDBJ databases">
        <authorList>
            <consortium name="DOE Joint Genome Institute"/>
            <person name="Kuo A."/>
            <person name="Martino E."/>
            <person name="Perotto S."/>
            <person name="Kohler A."/>
            <person name="Nagy L.G."/>
            <person name="Floudas D."/>
            <person name="Copeland A."/>
            <person name="Barry K.W."/>
            <person name="Cichocki N."/>
            <person name="Veneault-Fourrey C."/>
            <person name="LaButti K."/>
            <person name="Lindquist E.A."/>
            <person name="Lipzen A."/>
            <person name="Lundell T."/>
            <person name="Morin E."/>
            <person name="Murat C."/>
            <person name="Sun H."/>
            <person name="Tunlid A."/>
            <person name="Henrissat B."/>
            <person name="Grigoriev I.V."/>
            <person name="Hibbett D.S."/>
            <person name="Martin F."/>
            <person name="Nordberg H.P."/>
            <person name="Cantor M.N."/>
            <person name="Hua S.X."/>
        </authorList>
    </citation>
    <scope>NUCLEOTIDE SEQUENCE [LARGE SCALE GENOMIC DNA]</scope>
    <source>
        <strain evidence="2 3">Zn</strain>
    </source>
</reference>
<protein>
    <recommendedName>
        <fullName evidence="4">C2H2-type domain-containing protein</fullName>
    </recommendedName>
</protein>
<name>A0A0C3HM77_OIDMZ</name>
<organism evidence="2 3">
    <name type="scientific">Oidiodendron maius (strain Zn)</name>
    <dbReference type="NCBI Taxonomy" id="913774"/>
    <lineage>
        <taxon>Eukaryota</taxon>
        <taxon>Fungi</taxon>
        <taxon>Dikarya</taxon>
        <taxon>Ascomycota</taxon>
        <taxon>Pezizomycotina</taxon>
        <taxon>Leotiomycetes</taxon>
        <taxon>Leotiomycetes incertae sedis</taxon>
        <taxon>Myxotrichaceae</taxon>
        <taxon>Oidiodendron</taxon>
    </lineage>
</organism>
<evidence type="ECO:0008006" key="4">
    <source>
        <dbReference type="Google" id="ProtNLM"/>
    </source>
</evidence>
<feature type="region of interest" description="Disordered" evidence="1">
    <location>
        <begin position="109"/>
        <end position="131"/>
    </location>
</feature>